<protein>
    <submittedName>
        <fullName evidence="1">Uncharacterized protein</fullName>
    </submittedName>
</protein>
<proteinExistence type="predicted"/>
<evidence type="ECO:0000313" key="1">
    <source>
        <dbReference type="EMBL" id="TLP54799.1"/>
    </source>
</evidence>
<organism evidence="1 2">
    <name type="scientific">Microbispora triticiradicis</name>
    <dbReference type="NCBI Taxonomy" id="2200763"/>
    <lineage>
        <taxon>Bacteria</taxon>
        <taxon>Bacillati</taxon>
        <taxon>Actinomycetota</taxon>
        <taxon>Actinomycetes</taxon>
        <taxon>Streptosporangiales</taxon>
        <taxon>Streptosporangiaceae</taxon>
        <taxon>Microbispora</taxon>
    </lineage>
</organism>
<accession>A0A5R8YMU6</accession>
<dbReference type="Proteomes" id="UP000309033">
    <property type="component" value="Unassembled WGS sequence"/>
</dbReference>
<dbReference type="AlphaFoldDB" id="A0A5R8YMU6"/>
<comment type="caution">
    <text evidence="1">The sequence shown here is derived from an EMBL/GenBank/DDBJ whole genome shotgun (WGS) entry which is preliminary data.</text>
</comment>
<keyword evidence="2" id="KW-1185">Reference proteome</keyword>
<evidence type="ECO:0000313" key="2">
    <source>
        <dbReference type="Proteomes" id="UP000309033"/>
    </source>
</evidence>
<sequence length="85" mass="9008">MWLFSSGPLADEAEIPPVPQAARASAALGARGHRTFGGRLARDAEGFLASRIAARNGGDYRDPDRVRAWARQVAEHVAAPRGTGV</sequence>
<reference evidence="1" key="1">
    <citation type="submission" date="2019-05" db="EMBL/GenBank/DDBJ databases">
        <title>Isolation, diversity and antifungal activity of Actinobacteria from wheat.</title>
        <authorList>
            <person name="Yu B."/>
        </authorList>
    </citation>
    <scope>NUCLEOTIDE SEQUENCE [LARGE SCALE GENOMIC DNA]</scope>
    <source>
        <strain evidence="1">NEAU-HEGS1-5</strain>
    </source>
</reference>
<name>A0A5R8YMU6_9ACTN</name>
<dbReference type="OrthoDB" id="129384at2"/>
<dbReference type="EMBL" id="VANP01000012">
    <property type="protein sequence ID" value="TLP54799.1"/>
    <property type="molecule type" value="Genomic_DNA"/>
</dbReference>
<gene>
    <name evidence="1" type="ORF">FED44_26970</name>
</gene>